<dbReference type="Pfam" id="PF02615">
    <property type="entry name" value="Ldh_2"/>
    <property type="match status" value="1"/>
</dbReference>
<reference evidence="3 4" key="1">
    <citation type="journal article" date="2015" name="Antonie Van Leeuwenhoek">
        <title>Lampropedia puyangensis sp. nov., isolated from symptomatic bark of Populus ? euramericana canker and emended description of Lampropedia hyalina (Ehrenberg 1832) Lee et al. 2004.</title>
        <authorList>
            <person name="Li Y."/>
            <person name="Wang T."/>
            <person name="Piao C.G."/>
            <person name="Wang L.F."/>
            <person name="Tian G.Z."/>
            <person name="Zhu T.H."/>
            <person name="Guo M.W."/>
        </authorList>
    </citation>
    <scope>NUCLEOTIDE SEQUENCE [LARGE SCALE GENOMIC DNA]</scope>
    <source>
        <strain evidence="3 4">2-bin</strain>
    </source>
</reference>
<gene>
    <name evidence="3" type="ORF">E9531_15690</name>
</gene>
<sequence length="358" mass="37384">MSASFKEALRVPCEALRQLVASCFEQAGLAPQAAQVVANSLVDSDLRGTHSHGVIRLPFLIARLRDGGAKAQAEIQLLKDAPASALLDGDAALGAVAATQAMQLAISKAKTQGVALVAVNNSDFIGACAHYAMMGLAHNMVTLTWTNGFPGMAPWGGRSNTIGNNPIAFAAPSGRHGPIVLDMALSVAAGGKVRLAAKKGEAIPAGWVVTQSGHDTTDPQELTTGGALLPLGYKGYGLAVFGEILCGALTGSRILSEIPAWFKETSQNIGNGHIHLAIDISRLVDVAVFKERVDTIVDMLKATPLVPGVPEILVPGERAWKTQQQQRQEGIRLPASVVADLRALAASLQVPWPDVVPA</sequence>
<comment type="caution">
    <text evidence="3">The sequence shown here is derived from an EMBL/GenBank/DDBJ whole genome shotgun (WGS) entry which is preliminary data.</text>
</comment>
<dbReference type="InterPro" id="IPR043144">
    <property type="entry name" value="Mal/L-sulf/L-lact_DH-like_ah"/>
</dbReference>
<evidence type="ECO:0000313" key="3">
    <source>
        <dbReference type="EMBL" id="THT97579.1"/>
    </source>
</evidence>
<dbReference type="PANTHER" id="PTHR11091:SF0">
    <property type="entry name" value="MALATE DEHYDROGENASE"/>
    <property type="match status" value="1"/>
</dbReference>
<accession>A0A4S8ERS6</accession>
<dbReference type="Proteomes" id="UP000308917">
    <property type="component" value="Unassembled WGS sequence"/>
</dbReference>
<protein>
    <submittedName>
        <fullName evidence="3">Ldh family oxidoreductase</fullName>
    </submittedName>
</protein>
<dbReference type="InterPro" id="IPR003767">
    <property type="entry name" value="Malate/L-lactate_DH-like"/>
</dbReference>
<evidence type="ECO:0000256" key="2">
    <source>
        <dbReference type="ARBA" id="ARBA00023002"/>
    </source>
</evidence>
<proteinExistence type="inferred from homology"/>
<keyword evidence="2" id="KW-0560">Oxidoreductase</keyword>
<dbReference type="InterPro" id="IPR036111">
    <property type="entry name" value="Mal/L-sulfo/L-lacto_DH-like_sf"/>
</dbReference>
<keyword evidence="4" id="KW-1185">Reference proteome</keyword>
<dbReference type="GO" id="GO:0016491">
    <property type="term" value="F:oxidoreductase activity"/>
    <property type="evidence" value="ECO:0007669"/>
    <property type="project" value="UniProtKB-KW"/>
</dbReference>
<dbReference type="RefSeq" id="WP_136574718.1">
    <property type="nucleotide sequence ID" value="NZ_STFG01000027.1"/>
</dbReference>
<name>A0A4S8ERS6_9BURK</name>
<organism evidence="3 4">
    <name type="scientific">Lampropedia puyangensis</name>
    <dbReference type="NCBI Taxonomy" id="1330072"/>
    <lineage>
        <taxon>Bacteria</taxon>
        <taxon>Pseudomonadati</taxon>
        <taxon>Pseudomonadota</taxon>
        <taxon>Betaproteobacteria</taxon>
        <taxon>Burkholderiales</taxon>
        <taxon>Comamonadaceae</taxon>
        <taxon>Lampropedia</taxon>
    </lineage>
</organism>
<dbReference type="OrthoDB" id="924592at2"/>
<dbReference type="PANTHER" id="PTHR11091">
    <property type="entry name" value="OXIDOREDUCTASE-RELATED"/>
    <property type="match status" value="1"/>
</dbReference>
<evidence type="ECO:0000313" key="4">
    <source>
        <dbReference type="Proteomes" id="UP000308917"/>
    </source>
</evidence>
<dbReference type="SUPFAM" id="SSF89733">
    <property type="entry name" value="L-sulfolactate dehydrogenase-like"/>
    <property type="match status" value="1"/>
</dbReference>
<dbReference type="EMBL" id="STFG01000027">
    <property type="protein sequence ID" value="THT97579.1"/>
    <property type="molecule type" value="Genomic_DNA"/>
</dbReference>
<dbReference type="Gene3D" id="3.30.1370.60">
    <property type="entry name" value="Hypothetical oxidoreductase yiak, domain 2"/>
    <property type="match status" value="1"/>
</dbReference>
<dbReference type="AlphaFoldDB" id="A0A4S8ERS6"/>
<dbReference type="Gene3D" id="1.10.1530.10">
    <property type="match status" value="1"/>
</dbReference>
<comment type="similarity">
    <text evidence="1">Belongs to the LDH2/MDH2 oxidoreductase family.</text>
</comment>
<evidence type="ECO:0000256" key="1">
    <source>
        <dbReference type="ARBA" id="ARBA00006056"/>
    </source>
</evidence>
<dbReference type="InterPro" id="IPR043143">
    <property type="entry name" value="Mal/L-sulf/L-lact_DH-like_NADP"/>
</dbReference>